<evidence type="ECO:0000313" key="1">
    <source>
        <dbReference type="EMBL" id="NEC83716.1"/>
    </source>
</evidence>
<dbReference type="AlphaFoldDB" id="A0A6G3UBC7"/>
<organism evidence="1">
    <name type="scientific">Streptomyces sp. SID7958</name>
    <dbReference type="NCBI Taxonomy" id="2706093"/>
    <lineage>
        <taxon>Bacteria</taxon>
        <taxon>Bacillati</taxon>
        <taxon>Actinomycetota</taxon>
        <taxon>Actinomycetes</taxon>
        <taxon>Kitasatosporales</taxon>
        <taxon>Streptomycetaceae</taxon>
        <taxon>Streptomyces</taxon>
    </lineage>
</organism>
<dbReference type="InterPro" id="IPR006311">
    <property type="entry name" value="TAT_signal"/>
</dbReference>
<proteinExistence type="predicted"/>
<sequence length="45" mass="4612">MRVHDTRSDHGGRPMRLSRRTLLATTTAAMAASAAPAHAAAAPSA</sequence>
<accession>A0A6G3UBC7</accession>
<dbReference type="PROSITE" id="PS51318">
    <property type="entry name" value="TAT"/>
    <property type="match status" value="1"/>
</dbReference>
<feature type="non-terminal residue" evidence="1">
    <location>
        <position position="45"/>
    </location>
</feature>
<gene>
    <name evidence="1" type="ORF">G3I38_31865</name>
</gene>
<dbReference type="EMBL" id="JAAGMU010001622">
    <property type="protein sequence ID" value="NEC83716.1"/>
    <property type="molecule type" value="Genomic_DNA"/>
</dbReference>
<protein>
    <submittedName>
        <fullName evidence="1">DUF1343 domain-containing protein</fullName>
    </submittedName>
</protein>
<comment type="caution">
    <text evidence="1">The sequence shown here is derived from an EMBL/GenBank/DDBJ whole genome shotgun (WGS) entry which is preliminary data.</text>
</comment>
<reference evidence="1" key="1">
    <citation type="submission" date="2020-01" db="EMBL/GenBank/DDBJ databases">
        <title>Insect and environment-associated Actinomycetes.</title>
        <authorList>
            <person name="Currrie C."/>
            <person name="Chevrette M."/>
            <person name="Carlson C."/>
            <person name="Stubbendieck R."/>
            <person name="Wendt-Pienkowski E."/>
        </authorList>
    </citation>
    <scope>NUCLEOTIDE SEQUENCE</scope>
    <source>
        <strain evidence="1">SID7958</strain>
    </source>
</reference>
<name>A0A6G3UBC7_9ACTN</name>